<dbReference type="EMBL" id="CP063145">
    <property type="protein sequence ID" value="QOR74695.1"/>
    <property type="molecule type" value="Genomic_DNA"/>
</dbReference>
<evidence type="ECO:0000256" key="5">
    <source>
        <dbReference type="ARBA" id="ARBA00022989"/>
    </source>
</evidence>
<comment type="similarity">
    <text evidence="2">Belongs to the UPF0410 family.</text>
</comment>
<sequence>MIGGILSWIIFGAIIGALAKMIMPGNQAMGWPMTIILGIVGSMVGGWIGDLLFGGGGANDYSKYNIGSIVLSIVGALIVLWAVGAATRRR</sequence>
<proteinExistence type="inferred from homology"/>
<dbReference type="AlphaFoldDB" id="A0A1M6A4F0"/>
<reference evidence="8 11" key="2">
    <citation type="submission" date="2020-10" db="EMBL/GenBank/DDBJ databases">
        <title>Complete genome of Cruoricapor ignavus strain M1214 isolated from the blood culture of a febrile patient.</title>
        <authorList>
            <person name="Guglielmino C.J.D."/>
        </authorList>
    </citation>
    <scope>NUCLEOTIDE SEQUENCE [LARGE SCALE GENOMIC DNA]</scope>
    <source>
        <strain evidence="8 11">M1214</strain>
    </source>
</reference>
<evidence type="ECO:0000313" key="9">
    <source>
        <dbReference type="EMBL" id="SHI31340.1"/>
    </source>
</evidence>
<evidence type="ECO:0000313" key="11">
    <source>
        <dbReference type="Proteomes" id="UP000593605"/>
    </source>
</evidence>
<evidence type="ECO:0000256" key="3">
    <source>
        <dbReference type="ARBA" id="ARBA00022475"/>
    </source>
</evidence>
<gene>
    <name evidence="8" type="ORF">IMZ16_04495</name>
    <name evidence="9" type="ORF">SAMN05443429_101141</name>
</gene>
<feature type="transmembrane region" description="Helical" evidence="7">
    <location>
        <begin position="35"/>
        <end position="54"/>
    </location>
</feature>
<dbReference type="RefSeq" id="WP_073177386.1">
    <property type="nucleotide sequence ID" value="NZ_CP063145.1"/>
</dbReference>
<dbReference type="Proteomes" id="UP000184335">
    <property type="component" value="Unassembled WGS sequence"/>
</dbReference>
<keyword evidence="5 7" id="KW-1133">Transmembrane helix</keyword>
<evidence type="ECO:0000256" key="1">
    <source>
        <dbReference type="ARBA" id="ARBA00004651"/>
    </source>
</evidence>
<dbReference type="OrthoDB" id="9811343at2"/>
<evidence type="ECO:0000313" key="8">
    <source>
        <dbReference type="EMBL" id="QOR74695.1"/>
    </source>
</evidence>
<dbReference type="Proteomes" id="UP000593605">
    <property type="component" value="Chromosome"/>
</dbReference>
<keyword evidence="10" id="KW-1185">Reference proteome</keyword>
<dbReference type="KEGG" id="civ:IMZ16_04495"/>
<name>A0A1M6A4F0_9FLAO</name>
<keyword evidence="6 7" id="KW-0472">Membrane</keyword>
<accession>A0A1M6A4F0</accession>
<keyword evidence="3" id="KW-1003">Cell membrane</keyword>
<evidence type="ECO:0000256" key="4">
    <source>
        <dbReference type="ARBA" id="ARBA00022692"/>
    </source>
</evidence>
<dbReference type="PANTHER" id="PTHR33884">
    <property type="entry name" value="UPF0410 PROTEIN YMGE"/>
    <property type="match status" value="1"/>
</dbReference>
<evidence type="ECO:0000256" key="7">
    <source>
        <dbReference type="SAM" id="Phobius"/>
    </source>
</evidence>
<feature type="transmembrane region" description="Helical" evidence="7">
    <location>
        <begin position="6"/>
        <end position="23"/>
    </location>
</feature>
<keyword evidence="4 7" id="KW-0812">Transmembrane</keyword>
<dbReference type="Pfam" id="PF04226">
    <property type="entry name" value="Transgly_assoc"/>
    <property type="match status" value="1"/>
</dbReference>
<evidence type="ECO:0000256" key="2">
    <source>
        <dbReference type="ARBA" id="ARBA00011006"/>
    </source>
</evidence>
<protein>
    <submittedName>
        <fullName evidence="8">GlsB/YeaQ/YmgE family stress response membrane protein</fullName>
    </submittedName>
</protein>
<comment type="subcellular location">
    <subcellularLocation>
        <location evidence="1">Cell membrane</location>
        <topology evidence="1">Multi-pass membrane protein</topology>
    </subcellularLocation>
</comment>
<evidence type="ECO:0000256" key="6">
    <source>
        <dbReference type="ARBA" id="ARBA00023136"/>
    </source>
</evidence>
<feature type="transmembrane region" description="Helical" evidence="7">
    <location>
        <begin position="66"/>
        <end position="86"/>
    </location>
</feature>
<dbReference type="EMBL" id="FQYI01000001">
    <property type="protein sequence ID" value="SHI31340.1"/>
    <property type="molecule type" value="Genomic_DNA"/>
</dbReference>
<evidence type="ECO:0000313" key="10">
    <source>
        <dbReference type="Proteomes" id="UP000184335"/>
    </source>
</evidence>
<dbReference type="STRING" id="1118202.SAMN05443429_101141"/>
<dbReference type="InterPro" id="IPR007341">
    <property type="entry name" value="Transgly_assoc"/>
</dbReference>
<dbReference type="PANTHER" id="PTHR33884:SF3">
    <property type="entry name" value="UPF0410 PROTEIN YMGE"/>
    <property type="match status" value="1"/>
</dbReference>
<organism evidence="9 10">
    <name type="scientific">Cruoricaptor ignavus</name>
    <dbReference type="NCBI Taxonomy" id="1118202"/>
    <lineage>
        <taxon>Bacteria</taxon>
        <taxon>Pseudomonadati</taxon>
        <taxon>Bacteroidota</taxon>
        <taxon>Flavobacteriia</taxon>
        <taxon>Flavobacteriales</taxon>
        <taxon>Weeksellaceae</taxon>
        <taxon>Cruoricaptor</taxon>
    </lineage>
</organism>
<dbReference type="GO" id="GO:0005886">
    <property type="term" value="C:plasma membrane"/>
    <property type="evidence" value="ECO:0007669"/>
    <property type="project" value="UniProtKB-SubCell"/>
</dbReference>
<reference evidence="9 10" key="1">
    <citation type="submission" date="2016-11" db="EMBL/GenBank/DDBJ databases">
        <authorList>
            <person name="Jaros S."/>
            <person name="Januszkiewicz K."/>
            <person name="Wedrychowicz H."/>
        </authorList>
    </citation>
    <scope>NUCLEOTIDE SEQUENCE [LARGE SCALE GENOMIC DNA]</scope>
    <source>
        <strain evidence="9 10">DSM 25479</strain>
    </source>
</reference>